<organism evidence="2 3">
    <name type="scientific">Streptomyces mirabilis</name>
    <dbReference type="NCBI Taxonomy" id="68239"/>
    <lineage>
        <taxon>Bacteria</taxon>
        <taxon>Bacillati</taxon>
        <taxon>Actinomycetota</taxon>
        <taxon>Actinomycetes</taxon>
        <taxon>Kitasatosporales</taxon>
        <taxon>Streptomycetaceae</taxon>
        <taxon>Streptomyces</taxon>
    </lineage>
</organism>
<name>A0A1I2UT53_9ACTN</name>
<dbReference type="AlphaFoldDB" id="A0A1I2UT53"/>
<dbReference type="Proteomes" id="UP000181942">
    <property type="component" value="Unassembled WGS sequence"/>
</dbReference>
<dbReference type="PANTHER" id="PTHR32305">
    <property type="match status" value="1"/>
</dbReference>
<dbReference type="EMBL" id="FONR01000029">
    <property type="protein sequence ID" value="SFG80208.1"/>
    <property type="molecule type" value="Genomic_DNA"/>
</dbReference>
<evidence type="ECO:0000313" key="2">
    <source>
        <dbReference type="EMBL" id="SFG80208.1"/>
    </source>
</evidence>
<dbReference type="InterPro" id="IPR050708">
    <property type="entry name" value="T6SS_VgrG/RHS"/>
</dbReference>
<dbReference type="InterPro" id="IPR022385">
    <property type="entry name" value="Rhs_assc_core"/>
</dbReference>
<reference evidence="2 3" key="1">
    <citation type="submission" date="2016-10" db="EMBL/GenBank/DDBJ databases">
        <authorList>
            <person name="de Groot N.N."/>
        </authorList>
    </citation>
    <scope>NUCLEOTIDE SEQUENCE [LARGE SCALE GENOMIC DNA]</scope>
    <source>
        <strain evidence="2 3">OK461</strain>
    </source>
</reference>
<gene>
    <name evidence="2" type="ORF">SAMN02787118_12942</name>
</gene>
<dbReference type="NCBIfam" id="TIGR03696">
    <property type="entry name" value="Rhs_assc_core"/>
    <property type="match status" value="1"/>
</dbReference>
<sequence>MSFLAADQHGTSSIAVTADSTQTLSKRYTTPIGTSRGQTTGVWPNDEAFLGMPADSGTGLTHIGAREYDPSTGQFISVVPLLTLDQHQSLSGYVYANNNPTTFSDPSGLGVDDGTGHSEPHPGRASGHQSPTPGIPAGGTGPGGCYHQCGASSNNDSGVTGDNRDSVHYAQEQIYAAVSDLAATPEQREAWLGAHRAEMQKQYESGWMVDANTAIAEATNICFVYKEIGCSQEMKDYLEDVENTRVQGVGSY</sequence>
<dbReference type="RefSeq" id="WP_075032788.1">
    <property type="nucleotide sequence ID" value="NZ_FONR01000029.1"/>
</dbReference>
<feature type="region of interest" description="Disordered" evidence="1">
    <location>
        <begin position="104"/>
        <end position="141"/>
    </location>
</feature>
<protein>
    <submittedName>
        <fullName evidence="2">RHS repeat-associated core domain-containing protein</fullName>
    </submittedName>
</protein>
<accession>A0A1I2UT53</accession>
<dbReference type="PANTHER" id="PTHR32305:SF17">
    <property type="entry name" value="TRNA NUCLEASE WAPA"/>
    <property type="match status" value="1"/>
</dbReference>
<evidence type="ECO:0000256" key="1">
    <source>
        <dbReference type="SAM" id="MobiDB-lite"/>
    </source>
</evidence>
<dbReference type="Gene3D" id="2.180.10.10">
    <property type="entry name" value="RHS repeat-associated core"/>
    <property type="match status" value="1"/>
</dbReference>
<evidence type="ECO:0000313" key="3">
    <source>
        <dbReference type="Proteomes" id="UP000181942"/>
    </source>
</evidence>
<proteinExistence type="predicted"/>